<dbReference type="InterPro" id="IPR036128">
    <property type="entry name" value="Plus3-like_sf"/>
</dbReference>
<dbReference type="SMART" id="SM00151">
    <property type="entry name" value="SWIB"/>
    <property type="match status" value="1"/>
</dbReference>
<dbReference type="CDD" id="cd19757">
    <property type="entry name" value="Bbox1"/>
    <property type="match status" value="1"/>
</dbReference>
<dbReference type="InterPro" id="IPR003169">
    <property type="entry name" value="GYF"/>
</dbReference>
<feature type="region of interest" description="Disordered" evidence="6">
    <location>
        <begin position="44"/>
        <end position="78"/>
    </location>
</feature>
<feature type="compositionally biased region" description="Basic residues" evidence="6">
    <location>
        <begin position="770"/>
        <end position="781"/>
    </location>
</feature>
<feature type="compositionally biased region" description="Gly residues" evidence="6">
    <location>
        <begin position="1400"/>
        <end position="1409"/>
    </location>
</feature>
<feature type="region of interest" description="Disordered" evidence="6">
    <location>
        <begin position="1362"/>
        <end position="1416"/>
    </location>
</feature>
<reference evidence="12 13" key="1">
    <citation type="submission" date="2024-11" db="EMBL/GenBank/DDBJ databases">
        <title>A near-complete genome assembly of Cinchona calisaya.</title>
        <authorList>
            <person name="Lian D.C."/>
            <person name="Zhao X.W."/>
            <person name="Wei L."/>
        </authorList>
    </citation>
    <scope>NUCLEOTIDE SEQUENCE [LARGE SCALE GENOMIC DNA]</scope>
    <source>
        <tissue evidence="12">Nenye</tissue>
    </source>
</reference>
<feature type="compositionally biased region" description="Basic and acidic residues" evidence="6">
    <location>
        <begin position="405"/>
        <end position="418"/>
    </location>
</feature>
<feature type="region of interest" description="Disordered" evidence="6">
    <location>
        <begin position="1485"/>
        <end position="1533"/>
    </location>
</feature>
<evidence type="ECO:0000259" key="11">
    <source>
        <dbReference type="PROSITE" id="PS51925"/>
    </source>
</evidence>
<evidence type="ECO:0000259" key="8">
    <source>
        <dbReference type="PROSITE" id="PS50103"/>
    </source>
</evidence>
<dbReference type="PROSITE" id="PS51360">
    <property type="entry name" value="PLUS3"/>
    <property type="match status" value="1"/>
</dbReference>
<evidence type="ECO:0000313" key="12">
    <source>
        <dbReference type="EMBL" id="KAL3515102.1"/>
    </source>
</evidence>
<dbReference type="InterPro" id="IPR035445">
    <property type="entry name" value="GYF-like_dom_sf"/>
</dbReference>
<feature type="compositionally biased region" description="Acidic residues" evidence="6">
    <location>
        <begin position="419"/>
        <end position="429"/>
    </location>
</feature>
<dbReference type="FunFam" id="3.90.70.200:FF:000002">
    <property type="entry name" value="Zinc finger CCCH domain-containing protein 19"/>
    <property type="match status" value="1"/>
</dbReference>
<feature type="compositionally biased region" description="Polar residues" evidence="6">
    <location>
        <begin position="513"/>
        <end position="522"/>
    </location>
</feature>
<feature type="domain" description="Plus3" evidence="10">
    <location>
        <begin position="944"/>
        <end position="1077"/>
    </location>
</feature>
<dbReference type="PROSITE" id="PS50103">
    <property type="entry name" value="ZF_C3H1"/>
    <property type="match status" value="1"/>
</dbReference>
<feature type="region of interest" description="Disordered" evidence="6">
    <location>
        <begin position="379"/>
        <end position="570"/>
    </location>
</feature>
<feature type="compositionally biased region" description="Basic and acidic residues" evidence="6">
    <location>
        <begin position="44"/>
        <end position="57"/>
    </location>
</feature>
<dbReference type="PANTHER" id="PTHR46695">
    <property type="entry name" value="ZINC FINGER CCCH DOMAIN-CONTAINING PROTEIN 44-RELATED"/>
    <property type="match status" value="1"/>
</dbReference>
<feature type="region of interest" description="Disordered" evidence="6">
    <location>
        <begin position="908"/>
        <end position="931"/>
    </location>
</feature>
<dbReference type="SMART" id="SM00356">
    <property type="entry name" value="ZnF_C3H1"/>
    <property type="match status" value="1"/>
</dbReference>
<dbReference type="InterPro" id="IPR013083">
    <property type="entry name" value="Znf_RING/FYVE/PHD"/>
</dbReference>
<dbReference type="FunFam" id="3.30.40.10:FF:000303">
    <property type="entry name" value="Zinc finger CCCH domain-containing protein 19"/>
    <property type="match status" value="1"/>
</dbReference>
<dbReference type="CDD" id="cd10567">
    <property type="entry name" value="SWIB-MDM2_like"/>
    <property type="match status" value="1"/>
</dbReference>
<proteinExistence type="predicted"/>
<feature type="domain" description="C3H1-type" evidence="8">
    <location>
        <begin position="1811"/>
        <end position="1837"/>
    </location>
</feature>
<feature type="compositionally biased region" description="Acidic residues" evidence="6">
    <location>
        <begin position="524"/>
        <end position="533"/>
    </location>
</feature>
<dbReference type="Gene3D" id="3.30.40.10">
    <property type="entry name" value="Zinc/RING finger domain, C3HC4 (zinc finger)"/>
    <property type="match status" value="1"/>
</dbReference>
<dbReference type="InterPro" id="IPR019835">
    <property type="entry name" value="SWIB_domain"/>
</dbReference>
<dbReference type="PROSITE" id="PS50829">
    <property type="entry name" value="GYF"/>
    <property type="match status" value="1"/>
</dbReference>
<feature type="compositionally biased region" description="Acidic residues" evidence="6">
    <location>
        <begin position="149"/>
        <end position="161"/>
    </location>
</feature>
<feature type="zinc finger region" description="C3H1-type" evidence="5">
    <location>
        <begin position="1811"/>
        <end position="1837"/>
    </location>
</feature>
<dbReference type="PANTHER" id="PTHR46695:SF5">
    <property type="entry name" value="RNA POLYMERASE-ASSOCIATED PROTEIN RTF1 HOMOLOG"/>
    <property type="match status" value="1"/>
</dbReference>
<feature type="compositionally biased region" description="Basic and acidic residues" evidence="6">
    <location>
        <begin position="1094"/>
        <end position="1108"/>
    </location>
</feature>
<dbReference type="FunFam" id="1.10.245.10:FF:000003">
    <property type="entry name" value="Zinc finger CCCH domain-containing protein 19"/>
    <property type="match status" value="1"/>
</dbReference>
<feature type="domain" description="GYF" evidence="9">
    <location>
        <begin position="1245"/>
        <end position="1299"/>
    </location>
</feature>
<feature type="compositionally biased region" description="Polar residues" evidence="6">
    <location>
        <begin position="1500"/>
        <end position="1514"/>
    </location>
</feature>
<feature type="compositionally biased region" description="Basic and acidic residues" evidence="6">
    <location>
        <begin position="1485"/>
        <end position="1494"/>
    </location>
</feature>
<dbReference type="InterPro" id="IPR003121">
    <property type="entry name" value="SWIB_MDM2_domain"/>
</dbReference>
<sequence>MGDDGETVSSDINKPLQKQIIEEKKLNGEEEINAAEQCEIVPKLDDSNLPCKDGEEAAKEEEEEEEDAVGGGIEGTEDMYGAVAADVDVEGRMEAEVAVCDGERSVAEEGLVAESNVEVLKDEVGEEKPVMDAEGHVLLMAEETPVPEGDGEAELEEEEGGGGENVVSRVDEDNLCGSGSVAAVEEGEGVVETVDLPVEATVSDKGTDDSIVGVQSVAVAEEAKEVVETGDLQGEEATVADEEEKDASIIGEEAKRVVETGDLQVEEVAVGDGEKSASNIRISSQLDAAESESVVGSSVDAVDMVEGEKPLLSASDDLHSIGNESATVDKDAKMVVMPVASSVAVTGAEKEAESPEGKEAIVDEIVAAENKVDMEMSNVVAGLTDGENATGLHGSELVDTEEDPNSAKEEEDKERGTIEEESIVGDCDMDDTKEMEDTVKVVIAEESPVANGASQNSASNDLHFGGQESVIGVSNEENKESIPEEGTPTADTEMEKELEGETETTNAGDVESNAKTDGSLSVPQDDEGEEMVAEEGSPLVETELETETDVGESSKAVGEKRKRGKDSKVLTKSKSGARAQKLMDEDVCFICFDGGDLVLCDRRGCPKAYHPSCVNRDEAFFRAKGKWNCGWHICSICEKNAYYMCYTCPFALCKGCVKDAVILCVRGNKGFCETCIRIVKLIESSDEGSDNVQIDFDDKSSWEFLFKDYYIDLKSKLSLSSVEIAKAKSPRKGSDVSAGKEESSEALAVSNSAGGSITDNSVEDPETSKPKRKKGKKRLRSLAKEEDSAGAVVRDGVEGISTPGNTEWASKELLEFVLHMKNGDKSVLSQFDVQALLLEYIKRNKLRDPRRKSQIICDSRLENLFGKPRVGHFEMLKLLESHFLMKEDAHMDDAQGSVVDTEVNQLEADEDDETPTKGVKEKKRKIRKKGGNRGTLSNRYDYAAIDIHNINLIYLRRKLMEDLLEDVDEFQQKVIGTFVRIRISGNTQKQDLYRLVQVVGTSKADEPYKVGKRTTDMMLEILNLNKTEIVSIDTISNQDFTEEECKRLRQSIKCGLLNRMTVGDILDKAMEIQAARVNDILKTPEERLRRLEEIPKIHADPNMDPNHESEEDDSDSDDNRREVFQRTSSSSFTRRGRAPISPGSDFSPKDSWNGGNVSNKNLFSKNLSITGEDASAAQRGSTVNEVLWNQGRDKDTKESNNLVNLSPYAKSDNVALNSSSMAPVKLSASVPANDAETVVKINETQKTWHYQDPSGKVQGPFSMAQLRKWSNTGYFPAELRIWRIIEKQDESILLTDALAGKFHKEASGDGKYIAAGTLDNTQGLSGHFGKTSETSLLLSRESSFGERSNTDQHHGAQTLHLGISKGSIAPAEDPKLSTEKWTRTDLTNLPSPTPKHSNAGGTGEKGGAFSGETSYPGATQSPAAALVQHGNLASLHVSVLNSTEQLMNSIQNNSVISGTSFGQAPNSEQNIVASVQVPLLSATEESRALEEHGHHPPAQDSGTHQIHSGNNQNPHIEGNGWLGHPTQKAEPSPFVPVAGQPHAFNPWGAITPQTQNPAGSFANSGASALPQPEFWAPQAQSNQFNMQTPAVPNLAWGTGLVENNSSSPALRPENSNTGWATVQANPNMGWVGAAPGTTNVNWGATIQGQAPSNANPGWANTTGNLGPSIQGQMSGNVNPGWVAQPGNPGVQGMVLGGANPGWTAPVGNVGSAVQVPVPGSGWALPTGNQGAPVQVAPSGNASQGWGASPGNQGTWGNSGQKDKGYQVGDSGFGDSRPKGSQVGDSGYGNRRPWNRQSSFGSRGPRPERYSARKDVLCPYNTNGKCRKGSHCNYIHEG</sequence>
<dbReference type="Gene3D" id="3.90.70.200">
    <property type="entry name" value="Plus-3 domain"/>
    <property type="match status" value="1"/>
</dbReference>
<dbReference type="EMBL" id="JBJUIK010000010">
    <property type="protein sequence ID" value="KAL3515102.1"/>
    <property type="molecule type" value="Genomic_DNA"/>
</dbReference>
<dbReference type="Pfam" id="PF02213">
    <property type="entry name" value="GYF"/>
    <property type="match status" value="1"/>
</dbReference>
<evidence type="ECO:0008006" key="14">
    <source>
        <dbReference type="Google" id="ProtNLM"/>
    </source>
</evidence>
<evidence type="ECO:0000259" key="9">
    <source>
        <dbReference type="PROSITE" id="PS50829"/>
    </source>
</evidence>
<dbReference type="InterPro" id="IPR000571">
    <property type="entry name" value="Znf_CCCH"/>
</dbReference>
<feature type="compositionally biased region" description="Basic and acidic residues" evidence="6">
    <location>
        <begin position="732"/>
        <end position="743"/>
    </location>
</feature>
<dbReference type="InterPro" id="IPR001965">
    <property type="entry name" value="Znf_PHD"/>
</dbReference>
<feature type="compositionally biased region" description="Polar residues" evidence="6">
    <location>
        <begin position="1726"/>
        <end position="1759"/>
    </location>
</feature>
<dbReference type="InterPro" id="IPR019787">
    <property type="entry name" value="Znf_PHD-finger"/>
</dbReference>
<dbReference type="InterPro" id="IPR011011">
    <property type="entry name" value="Znf_FYVE_PHD"/>
</dbReference>
<dbReference type="Pfam" id="PF03126">
    <property type="entry name" value="Plus-3"/>
    <property type="match status" value="1"/>
</dbReference>
<keyword evidence="4" id="KW-0238">DNA-binding</keyword>
<dbReference type="SMART" id="SM00444">
    <property type="entry name" value="GYF"/>
    <property type="match status" value="1"/>
</dbReference>
<dbReference type="Gene3D" id="1.10.245.10">
    <property type="entry name" value="SWIB/MDM2 domain"/>
    <property type="match status" value="1"/>
</dbReference>
<dbReference type="SUPFAM" id="SSF57903">
    <property type="entry name" value="FYVE/PHD zinc finger"/>
    <property type="match status" value="1"/>
</dbReference>
<feature type="region of interest" description="Disordered" evidence="6">
    <location>
        <begin position="1094"/>
        <end position="1157"/>
    </location>
</feature>
<evidence type="ECO:0000313" key="13">
    <source>
        <dbReference type="Proteomes" id="UP001630127"/>
    </source>
</evidence>
<feature type="region of interest" description="Disordered" evidence="6">
    <location>
        <begin position="731"/>
        <end position="787"/>
    </location>
</feature>
<dbReference type="Pfam" id="PF02201">
    <property type="entry name" value="SWIB"/>
    <property type="match status" value="1"/>
</dbReference>
<dbReference type="InterPro" id="IPR036885">
    <property type="entry name" value="SWIB_MDM2_dom_sf"/>
</dbReference>
<feature type="domain" description="PHD-type" evidence="7">
    <location>
        <begin position="585"/>
        <end position="651"/>
    </location>
</feature>
<dbReference type="PROSITE" id="PS50016">
    <property type="entry name" value="ZF_PHD_2"/>
    <property type="match status" value="1"/>
</dbReference>
<feature type="compositionally biased region" description="Basic residues" evidence="6">
    <location>
        <begin position="920"/>
        <end position="931"/>
    </location>
</feature>
<dbReference type="InterPro" id="IPR004343">
    <property type="entry name" value="Plus-3_dom"/>
</dbReference>
<evidence type="ECO:0000256" key="2">
    <source>
        <dbReference type="ARBA" id="ARBA00022771"/>
    </source>
</evidence>
<feature type="compositionally biased region" description="Basic and acidic residues" evidence="6">
    <location>
        <begin position="430"/>
        <end position="439"/>
    </location>
</feature>
<keyword evidence="13" id="KW-1185">Reference proteome</keyword>
<evidence type="ECO:0000259" key="7">
    <source>
        <dbReference type="PROSITE" id="PS50016"/>
    </source>
</evidence>
<feature type="compositionally biased region" description="Polar residues" evidence="6">
    <location>
        <begin position="1384"/>
        <end position="1396"/>
    </location>
</feature>
<name>A0ABD2ZAH4_9GENT</name>
<feature type="region of interest" description="Disordered" evidence="6">
    <location>
        <begin position="1549"/>
        <end position="1569"/>
    </location>
</feature>
<feature type="region of interest" description="Disordered" evidence="6">
    <location>
        <begin position="142"/>
        <end position="170"/>
    </location>
</feature>
<evidence type="ECO:0000256" key="1">
    <source>
        <dbReference type="ARBA" id="ARBA00022723"/>
    </source>
</evidence>
<evidence type="ECO:0000259" key="10">
    <source>
        <dbReference type="PROSITE" id="PS51360"/>
    </source>
</evidence>
<feature type="domain" description="DM2" evidence="11">
    <location>
        <begin position="802"/>
        <end position="885"/>
    </location>
</feature>
<dbReference type="GO" id="GO:0008270">
    <property type="term" value="F:zinc ion binding"/>
    <property type="evidence" value="ECO:0007669"/>
    <property type="project" value="UniProtKB-KW"/>
</dbReference>
<dbReference type="CDD" id="cd00072">
    <property type="entry name" value="GYF"/>
    <property type="match status" value="1"/>
</dbReference>
<protein>
    <recommendedName>
        <fullName evidence="14">Zinc finger CCCH domain-containing protein 19</fullName>
    </recommendedName>
</protein>
<dbReference type="Proteomes" id="UP001630127">
    <property type="component" value="Unassembled WGS sequence"/>
</dbReference>
<evidence type="ECO:0000256" key="6">
    <source>
        <dbReference type="SAM" id="MobiDB-lite"/>
    </source>
</evidence>
<keyword evidence="2 5" id="KW-0863">Zinc-finger</keyword>
<dbReference type="SUPFAM" id="SSF159042">
    <property type="entry name" value="Plus3-like"/>
    <property type="match status" value="1"/>
</dbReference>
<feature type="compositionally biased region" description="Polar residues" evidence="6">
    <location>
        <begin position="749"/>
        <end position="760"/>
    </location>
</feature>
<gene>
    <name evidence="12" type="ORF">ACH5RR_022004</name>
</gene>
<evidence type="ECO:0000256" key="3">
    <source>
        <dbReference type="ARBA" id="ARBA00022833"/>
    </source>
</evidence>
<feature type="compositionally biased region" description="Basic and acidic residues" evidence="6">
    <location>
        <begin position="1372"/>
        <end position="1383"/>
    </location>
</feature>
<dbReference type="SUPFAM" id="SSF55277">
    <property type="entry name" value="GYF domain"/>
    <property type="match status" value="1"/>
</dbReference>
<dbReference type="PROSITE" id="PS01359">
    <property type="entry name" value="ZF_PHD_1"/>
    <property type="match status" value="1"/>
</dbReference>
<dbReference type="PROSITE" id="PS51925">
    <property type="entry name" value="SWIB_MDM2"/>
    <property type="match status" value="1"/>
</dbReference>
<evidence type="ECO:0000256" key="4">
    <source>
        <dbReference type="ARBA" id="ARBA00023125"/>
    </source>
</evidence>
<feature type="compositionally biased region" description="Polar residues" evidence="6">
    <location>
        <begin position="1551"/>
        <end position="1566"/>
    </location>
</feature>
<dbReference type="SMART" id="SM00719">
    <property type="entry name" value="Plus3"/>
    <property type="match status" value="1"/>
</dbReference>
<comment type="caution">
    <text evidence="12">The sequence shown here is derived from an EMBL/GenBank/DDBJ whole genome shotgun (WGS) entry which is preliminary data.</text>
</comment>
<dbReference type="GO" id="GO:0003677">
    <property type="term" value="F:DNA binding"/>
    <property type="evidence" value="ECO:0007669"/>
    <property type="project" value="UniProtKB-KW"/>
</dbReference>
<feature type="compositionally biased region" description="Basic and acidic residues" evidence="6">
    <location>
        <begin position="1804"/>
        <end position="1813"/>
    </location>
</feature>
<keyword evidence="3 5" id="KW-0862">Zinc</keyword>
<feature type="region of interest" description="Disordered" evidence="6">
    <location>
        <begin position="1723"/>
        <end position="1813"/>
    </location>
</feature>
<accession>A0ABD2ZAH4</accession>
<dbReference type="SUPFAM" id="SSF47592">
    <property type="entry name" value="SWIB/MDM2 domain"/>
    <property type="match status" value="1"/>
</dbReference>
<organism evidence="12 13">
    <name type="scientific">Cinchona calisaya</name>
    <dbReference type="NCBI Taxonomy" id="153742"/>
    <lineage>
        <taxon>Eukaryota</taxon>
        <taxon>Viridiplantae</taxon>
        <taxon>Streptophyta</taxon>
        <taxon>Embryophyta</taxon>
        <taxon>Tracheophyta</taxon>
        <taxon>Spermatophyta</taxon>
        <taxon>Magnoliopsida</taxon>
        <taxon>eudicotyledons</taxon>
        <taxon>Gunneridae</taxon>
        <taxon>Pentapetalae</taxon>
        <taxon>asterids</taxon>
        <taxon>lamiids</taxon>
        <taxon>Gentianales</taxon>
        <taxon>Rubiaceae</taxon>
        <taxon>Cinchonoideae</taxon>
        <taxon>Cinchoneae</taxon>
        <taxon>Cinchona</taxon>
    </lineage>
</organism>
<feature type="compositionally biased region" description="Acidic residues" evidence="6">
    <location>
        <begin position="58"/>
        <end position="68"/>
    </location>
</feature>
<dbReference type="Gene3D" id="3.30.1490.40">
    <property type="match status" value="1"/>
</dbReference>
<dbReference type="SMART" id="SM00249">
    <property type="entry name" value="PHD"/>
    <property type="match status" value="1"/>
</dbReference>
<evidence type="ECO:0000256" key="5">
    <source>
        <dbReference type="PROSITE-ProRule" id="PRU00723"/>
    </source>
</evidence>
<dbReference type="InterPro" id="IPR019786">
    <property type="entry name" value="Zinc_finger_PHD-type_CS"/>
</dbReference>
<keyword evidence="1 5" id="KW-0479">Metal-binding</keyword>
<dbReference type="CDD" id="cd15568">
    <property type="entry name" value="PHD5_NSD"/>
    <property type="match status" value="1"/>
</dbReference>